<feature type="region of interest" description="Disordered" evidence="7">
    <location>
        <begin position="700"/>
        <end position="786"/>
    </location>
</feature>
<dbReference type="PANTHER" id="PTHR31145:SF6">
    <property type="entry name" value="INTEGRAL MEMBRANE PROTEIN (AFU_ORTHOLOGUE AFUA_7G01610)"/>
    <property type="match status" value="1"/>
</dbReference>
<keyword evidence="5 8" id="KW-1133">Transmembrane helix</keyword>
<feature type="region of interest" description="Disordered" evidence="7">
    <location>
        <begin position="889"/>
        <end position="1126"/>
    </location>
</feature>
<keyword evidence="11" id="KW-1185">Reference proteome</keyword>
<protein>
    <recommendedName>
        <fullName evidence="9">ML-like domain-containing protein</fullName>
    </recommendedName>
</protein>
<comment type="similarity">
    <text evidence="2">Belongs to the transient receptor potential (TRP) ion channel family.</text>
</comment>
<evidence type="ECO:0000256" key="7">
    <source>
        <dbReference type="SAM" id="MobiDB-lite"/>
    </source>
</evidence>
<evidence type="ECO:0000256" key="6">
    <source>
        <dbReference type="ARBA" id="ARBA00023136"/>
    </source>
</evidence>
<evidence type="ECO:0000259" key="9">
    <source>
        <dbReference type="SMART" id="SM01320"/>
    </source>
</evidence>
<feature type="compositionally biased region" description="Acidic residues" evidence="7">
    <location>
        <begin position="962"/>
        <end position="972"/>
    </location>
</feature>
<evidence type="ECO:0000256" key="5">
    <source>
        <dbReference type="ARBA" id="ARBA00022989"/>
    </source>
</evidence>
<accession>A0A9P4SDX3</accession>
<evidence type="ECO:0000256" key="1">
    <source>
        <dbReference type="ARBA" id="ARBA00004141"/>
    </source>
</evidence>
<keyword evidence="4" id="KW-0732">Signal</keyword>
<feature type="transmembrane region" description="Helical" evidence="8">
    <location>
        <begin position="29"/>
        <end position="54"/>
    </location>
</feature>
<evidence type="ECO:0000256" key="2">
    <source>
        <dbReference type="ARBA" id="ARBA00010642"/>
    </source>
</evidence>
<evidence type="ECO:0000256" key="3">
    <source>
        <dbReference type="ARBA" id="ARBA00022692"/>
    </source>
</evidence>
<feature type="transmembrane region" description="Helical" evidence="8">
    <location>
        <begin position="584"/>
        <end position="606"/>
    </location>
</feature>
<feature type="domain" description="ML-like" evidence="9">
    <location>
        <begin position="47"/>
        <end position="226"/>
    </location>
</feature>
<name>A0A9P4SDX3_9PEZI</name>
<dbReference type="InterPro" id="IPR032800">
    <property type="entry name" value="TRP_N"/>
</dbReference>
<feature type="region of interest" description="Disordered" evidence="7">
    <location>
        <begin position="1156"/>
        <end position="1183"/>
    </location>
</feature>
<evidence type="ECO:0000256" key="4">
    <source>
        <dbReference type="ARBA" id="ARBA00022729"/>
    </source>
</evidence>
<comment type="subcellular location">
    <subcellularLocation>
        <location evidence="1">Membrane</location>
        <topology evidence="1">Multi-pass membrane protein</topology>
    </subcellularLocation>
</comment>
<feature type="compositionally biased region" description="Polar residues" evidence="7">
    <location>
        <begin position="764"/>
        <end position="778"/>
    </location>
</feature>
<keyword evidence="6 8" id="KW-0472">Membrane</keyword>
<dbReference type="Proteomes" id="UP000799429">
    <property type="component" value="Unassembled WGS sequence"/>
</dbReference>
<evidence type="ECO:0000313" key="11">
    <source>
        <dbReference type="Proteomes" id="UP000799429"/>
    </source>
</evidence>
<dbReference type="InterPro" id="IPR010308">
    <property type="entry name" value="TRP_C"/>
</dbReference>
<feature type="compositionally biased region" description="Low complexity" evidence="7">
    <location>
        <begin position="1002"/>
        <end position="1015"/>
    </location>
</feature>
<dbReference type="Pfam" id="PF14558">
    <property type="entry name" value="TRP_N"/>
    <property type="match status" value="1"/>
</dbReference>
<dbReference type="GO" id="GO:0055085">
    <property type="term" value="P:transmembrane transport"/>
    <property type="evidence" value="ECO:0007669"/>
    <property type="project" value="TreeGrafter"/>
</dbReference>
<feature type="transmembrane region" description="Helical" evidence="8">
    <location>
        <begin position="553"/>
        <end position="572"/>
    </location>
</feature>
<proteinExistence type="inferred from homology"/>
<feature type="compositionally biased region" description="Polar residues" evidence="7">
    <location>
        <begin position="1160"/>
        <end position="1183"/>
    </location>
</feature>
<dbReference type="AlphaFoldDB" id="A0A9P4SDX3"/>
<dbReference type="SMART" id="SM01320">
    <property type="entry name" value="TRP_N"/>
    <property type="match status" value="1"/>
</dbReference>
<keyword evidence="3 8" id="KW-0812">Transmembrane</keyword>
<dbReference type="OrthoDB" id="5312224at2759"/>
<feature type="compositionally biased region" description="Polar residues" evidence="7">
    <location>
        <begin position="1043"/>
        <end position="1066"/>
    </location>
</feature>
<feature type="transmembrane region" description="Helical" evidence="8">
    <location>
        <begin position="416"/>
        <end position="434"/>
    </location>
</feature>
<evidence type="ECO:0000256" key="8">
    <source>
        <dbReference type="SAM" id="Phobius"/>
    </source>
</evidence>
<dbReference type="PANTHER" id="PTHR31145">
    <property type="entry name" value="INTEGRAL MEMBRANE PROTEIN (AFU_ORTHOLOGUE AFUA_7G01610)"/>
    <property type="match status" value="1"/>
</dbReference>
<feature type="transmembrane region" description="Helical" evidence="8">
    <location>
        <begin position="521"/>
        <end position="541"/>
    </location>
</feature>
<comment type="caution">
    <text evidence="10">The sequence shown here is derived from an EMBL/GenBank/DDBJ whole genome shotgun (WGS) entry which is preliminary data.</text>
</comment>
<gene>
    <name evidence="10" type="ORF">M501DRAFT_930891</name>
</gene>
<dbReference type="GO" id="GO:0016020">
    <property type="term" value="C:membrane"/>
    <property type="evidence" value="ECO:0007669"/>
    <property type="project" value="UniProtKB-SubCell"/>
</dbReference>
<evidence type="ECO:0000313" key="10">
    <source>
        <dbReference type="EMBL" id="KAF2840976.1"/>
    </source>
</evidence>
<feature type="region of interest" description="Disordered" evidence="7">
    <location>
        <begin position="641"/>
        <end position="666"/>
    </location>
</feature>
<dbReference type="InterPro" id="IPR040241">
    <property type="entry name" value="TRP_Flc/Pkd2-like"/>
</dbReference>
<feature type="compositionally biased region" description="Polar residues" evidence="7">
    <location>
        <begin position="722"/>
        <end position="734"/>
    </location>
</feature>
<organism evidence="10 11">
    <name type="scientific">Patellaria atrata CBS 101060</name>
    <dbReference type="NCBI Taxonomy" id="1346257"/>
    <lineage>
        <taxon>Eukaryota</taxon>
        <taxon>Fungi</taxon>
        <taxon>Dikarya</taxon>
        <taxon>Ascomycota</taxon>
        <taxon>Pezizomycotina</taxon>
        <taxon>Dothideomycetes</taxon>
        <taxon>Dothideomycetes incertae sedis</taxon>
        <taxon>Patellariales</taxon>
        <taxon>Patellariaceae</taxon>
        <taxon>Patellaria</taxon>
    </lineage>
</organism>
<sequence>MDTSDLTAVDPLQRHPFRRRRLRSTPTSIQLLVIAIFFTWSMLATHTEAAFVNFENCLERSRKNSPVLLQFVPLFFDAKYSEDAQHRMTLTVHGNVTGQATGGTYPPADDPRWSDPKDVFGKLPKDSYGNFSTLYEKYEVLTYVPAMNRGTSFCNHVINAECPVPPAFFKNASEPDDLPGFNTSHNFYSSYAFASFQTTLSFTQGDINESIIGCVSAVITPELGIRLENTIRYVPAIILALVAISTIFAATLSPWGSWDPFRWTSNYGRDEDILRLVTPGFGDCLQYIQFIVLTGCLSLNYPGYYQPVVSRASWSTLMFNQSFVSHGDGTQSLIDGIYVANGTYGLTRFRQLVGMTKDQDIWAGMAIWLVAMFLGVTVLFQICFAFRWGHRKISQNPEGDHRNKNLPFSAGNAIRIVYNYFLLPIMTLSLFQLVDAPHSPAYVVALAVFLLLVLLLFAVWIFRMIFMTRPRAHLFDDLPTVLLYGPLYNTYSDHAAPFAFIPVLLTLFRGAAIGAIQPSGIAQLVVLAICEVVLILTIHAFRPFQSQTSMNAYHIFFSSIRLITVLLSITFVPTLGVTEGPKGWVGYVILFLHAIVLVFGFFLNAIQTLIEVAARRAGAGGDSRGGLVKVFGARQLSRRRDRGARSSLNSDAAMLGPEGDNKSINLMSGRTRSMSASSAMILNKQNTPDQRYSGLEQFSQGGEFGAASPEPSGAETPFSYLPSGSTSAGPSSRRATFGLKGVEPTNAYYRPPRARRPTMDALIPTTTRNRNSKNSVETPATPYKDSDDKIEAADAAENSPFSHNRSSIAAAFLRHRDDSNPDLTDRGPTDYTVREVDFYYGISRGPALSNLHTRKLKTGPADPVGPVSAAGGWLRGLFGVNRKEKGKGFEVVRSTRAPPPMMPLDELEASPPPVHQEPYKDSPDPQDVPSPQDENPTNQADPFGLARKVTSESQRHVSPLSSDDEDSFDEESSMQNYRVSDVPPILGEIDTGGALRMPSRIGSKASSRPSRSKPGTLKGTERVPSIPRKSSRRTHSQDAAILTQGNRLSTIAATPTLEPSNNSQWPLTDHLHPSSNMMGRVPFGSAEPSPSPERPSGGPSAASSVYDGALAPPPSQAERERPLSTGYVHQHVAGDNIQPGMYADSHLGTSAEVVYDSEGRSLSTGRSFTTSRANSITPSRTNG</sequence>
<reference evidence="10" key="1">
    <citation type="journal article" date="2020" name="Stud. Mycol.">
        <title>101 Dothideomycetes genomes: a test case for predicting lifestyles and emergence of pathogens.</title>
        <authorList>
            <person name="Haridas S."/>
            <person name="Albert R."/>
            <person name="Binder M."/>
            <person name="Bloem J."/>
            <person name="Labutti K."/>
            <person name="Salamov A."/>
            <person name="Andreopoulos B."/>
            <person name="Baker S."/>
            <person name="Barry K."/>
            <person name="Bills G."/>
            <person name="Bluhm B."/>
            <person name="Cannon C."/>
            <person name="Castanera R."/>
            <person name="Culley D."/>
            <person name="Daum C."/>
            <person name="Ezra D."/>
            <person name="Gonzalez J."/>
            <person name="Henrissat B."/>
            <person name="Kuo A."/>
            <person name="Liang C."/>
            <person name="Lipzen A."/>
            <person name="Lutzoni F."/>
            <person name="Magnuson J."/>
            <person name="Mondo S."/>
            <person name="Nolan M."/>
            <person name="Ohm R."/>
            <person name="Pangilinan J."/>
            <person name="Park H.-J."/>
            <person name="Ramirez L."/>
            <person name="Alfaro M."/>
            <person name="Sun H."/>
            <person name="Tritt A."/>
            <person name="Yoshinaga Y."/>
            <person name="Zwiers L.-H."/>
            <person name="Turgeon B."/>
            <person name="Goodwin S."/>
            <person name="Spatafora J."/>
            <person name="Crous P."/>
            <person name="Grigoriev I."/>
        </authorList>
    </citation>
    <scope>NUCLEOTIDE SEQUENCE</scope>
    <source>
        <strain evidence="10">CBS 101060</strain>
    </source>
</reference>
<feature type="transmembrane region" description="Helical" evidence="8">
    <location>
        <begin position="440"/>
        <end position="462"/>
    </location>
</feature>
<dbReference type="EMBL" id="MU006092">
    <property type="protein sequence ID" value="KAF2840976.1"/>
    <property type="molecule type" value="Genomic_DNA"/>
</dbReference>
<feature type="compositionally biased region" description="Low complexity" evidence="7">
    <location>
        <begin position="1084"/>
        <end position="1104"/>
    </location>
</feature>
<feature type="transmembrane region" description="Helical" evidence="8">
    <location>
        <begin position="361"/>
        <end position="386"/>
    </location>
</feature>
<dbReference type="Pfam" id="PF06011">
    <property type="entry name" value="TRP"/>
    <property type="match status" value="1"/>
</dbReference>
<feature type="transmembrane region" description="Helical" evidence="8">
    <location>
        <begin position="233"/>
        <end position="255"/>
    </location>
</feature>